<evidence type="ECO:0000313" key="7">
    <source>
        <dbReference type="Proteomes" id="UP001604277"/>
    </source>
</evidence>
<dbReference type="PANTHER" id="PTHR46159:SF12">
    <property type="entry name" value="PROTEIN TESMIN_TSO1-LIKE CXC 3-RELATED"/>
    <property type="match status" value="1"/>
</dbReference>
<keyword evidence="3" id="KW-0539">Nucleus</keyword>
<dbReference type="PANTHER" id="PTHR46159">
    <property type="entry name" value="PROTEIN TESMIN/TSO1-LIKE CXC 2"/>
    <property type="match status" value="1"/>
</dbReference>
<dbReference type="PROSITE" id="PS51634">
    <property type="entry name" value="CRC"/>
    <property type="match status" value="1"/>
</dbReference>
<feature type="region of interest" description="Disordered" evidence="4">
    <location>
        <begin position="292"/>
        <end position="311"/>
    </location>
</feature>
<accession>A0ABD1T899</accession>
<dbReference type="GO" id="GO:0005634">
    <property type="term" value="C:nucleus"/>
    <property type="evidence" value="ECO:0007669"/>
    <property type="project" value="UniProtKB-SubCell"/>
</dbReference>
<dbReference type="Pfam" id="PF03638">
    <property type="entry name" value="TCR"/>
    <property type="match status" value="2"/>
</dbReference>
<organism evidence="6 7">
    <name type="scientific">Forsythia ovata</name>
    <dbReference type="NCBI Taxonomy" id="205694"/>
    <lineage>
        <taxon>Eukaryota</taxon>
        <taxon>Viridiplantae</taxon>
        <taxon>Streptophyta</taxon>
        <taxon>Embryophyta</taxon>
        <taxon>Tracheophyta</taxon>
        <taxon>Spermatophyta</taxon>
        <taxon>Magnoliopsida</taxon>
        <taxon>eudicotyledons</taxon>
        <taxon>Gunneridae</taxon>
        <taxon>Pentapetalae</taxon>
        <taxon>asterids</taxon>
        <taxon>lamiids</taxon>
        <taxon>Lamiales</taxon>
        <taxon>Oleaceae</taxon>
        <taxon>Forsythieae</taxon>
        <taxon>Forsythia</taxon>
    </lineage>
</organism>
<keyword evidence="7" id="KW-1185">Reference proteome</keyword>
<feature type="region of interest" description="Disordered" evidence="4">
    <location>
        <begin position="367"/>
        <end position="395"/>
    </location>
</feature>
<evidence type="ECO:0000256" key="1">
    <source>
        <dbReference type="ARBA" id="ARBA00004123"/>
    </source>
</evidence>
<dbReference type="SMART" id="SM01114">
    <property type="entry name" value="CXC"/>
    <property type="match status" value="2"/>
</dbReference>
<evidence type="ECO:0000256" key="4">
    <source>
        <dbReference type="SAM" id="MobiDB-lite"/>
    </source>
</evidence>
<protein>
    <submittedName>
        <fullName evidence="6">CRC domain-containing protein TSO1</fullName>
    </submittedName>
</protein>
<reference evidence="7" key="1">
    <citation type="submission" date="2024-07" db="EMBL/GenBank/DDBJ databases">
        <title>Two chromosome-level genome assemblies of Korean endemic species Abeliophyllum distichum and Forsythia ovata (Oleaceae).</title>
        <authorList>
            <person name="Jang H."/>
        </authorList>
    </citation>
    <scope>NUCLEOTIDE SEQUENCE [LARGE SCALE GENOMIC DNA]</scope>
</reference>
<comment type="subcellular location">
    <subcellularLocation>
        <location evidence="1">Nucleus</location>
    </subcellularLocation>
</comment>
<dbReference type="AlphaFoldDB" id="A0ABD1T899"/>
<dbReference type="Proteomes" id="UP001604277">
    <property type="component" value="Unassembled WGS sequence"/>
</dbReference>
<evidence type="ECO:0000259" key="5">
    <source>
        <dbReference type="PROSITE" id="PS51634"/>
    </source>
</evidence>
<gene>
    <name evidence="6" type="ORF">Fot_32576</name>
</gene>
<feature type="domain" description="CRC" evidence="5">
    <location>
        <begin position="494"/>
        <end position="619"/>
    </location>
</feature>
<sequence>MEEGAESSDSVAEKVKENQKGKGIVVVVTDTPERSKNNQITTSTNKFEDSPVFNFLNSLSPFEPVKSTHITQTINPLSFASIPSVFTSPHVSSLKGSRFLRRHQLADPSKPEFATDGGNTIDTGEPTIDTDAANNSDKPDGNLNQEGSIDEAFCQPSYEFSKLEVELSQSAVYDSSCLHSSLTTSYDLSAKHSLKYAYTSSTFALFIQEASQKGLYASGENDEGVNQIDQDKEATGCDWESFISDATDLLISESPINTESCKKSVESGESFYANVSNNMQNMDSFSAAGLGEQVGERSTSENPSSQLGEGSGLKEIAETHDIVAGCSTSNPSENMDDEPESGLHRGVRRRCLVFEMAGALRKHLDENSASDSSLLMQSDGNTSSGDGQLIPTKDRSDSSRCVLAGIGLHLNALATTPKAYKFVAKSCTSAPHEDLLNNSSAVTMLEREISTVENNVPPVEDDSQASGYVVNEEITQSSPKKKRSKLEQAGEGEACKRCNCKKSKCLKLYCECFAAGVYCVEPCSCVDCFNKPVHEDTVLATRKQIESRNPLAFAPKVIRSSDSLCETRSDSSKTPASARHKRGCNCKKSGCLKKYCECYQGGVGCSINCRCEGCKNVFGRKDGSGAIVTEVELEEDEGDITEKSTVDRSFQKTAIQNNLEQNPDSALPATPLQCLRSSVQHTFSSKNKPPRSSFPSIGSSFGKTGIFVARSKFDKHFETVPEDEMPKFQGGSPNSGVKSSSPNSKRVSPHHSGLGTSPGVRSGRKLILQSIPSFPSLTPKH</sequence>
<name>A0ABD1T899_9LAMI</name>
<feature type="region of interest" description="Disordered" evidence="4">
    <location>
        <begin position="719"/>
        <end position="781"/>
    </location>
</feature>
<proteinExistence type="inferred from homology"/>
<dbReference type="EMBL" id="JBFOLJ010000009">
    <property type="protein sequence ID" value="KAL2508929.1"/>
    <property type="molecule type" value="Genomic_DNA"/>
</dbReference>
<comment type="caution">
    <text evidence="6">The sequence shown here is derived from an EMBL/GenBank/DDBJ whole genome shotgun (WGS) entry which is preliminary data.</text>
</comment>
<evidence type="ECO:0000256" key="3">
    <source>
        <dbReference type="ARBA" id="ARBA00023242"/>
    </source>
</evidence>
<evidence type="ECO:0000313" key="6">
    <source>
        <dbReference type="EMBL" id="KAL2508929.1"/>
    </source>
</evidence>
<dbReference type="InterPro" id="IPR033467">
    <property type="entry name" value="Tesmin/TSO1-like_CXC"/>
</dbReference>
<dbReference type="InterPro" id="IPR005172">
    <property type="entry name" value="CRC"/>
</dbReference>
<feature type="compositionally biased region" description="Polar residues" evidence="4">
    <location>
        <begin position="731"/>
        <end position="746"/>
    </location>
</feature>
<feature type="compositionally biased region" description="Polar residues" evidence="4">
    <location>
        <begin position="367"/>
        <end position="386"/>
    </location>
</feature>
<dbReference type="InterPro" id="IPR044522">
    <property type="entry name" value="TSO1-like"/>
</dbReference>
<feature type="compositionally biased region" description="Polar residues" evidence="4">
    <location>
        <begin position="770"/>
        <end position="781"/>
    </location>
</feature>
<evidence type="ECO:0000256" key="2">
    <source>
        <dbReference type="ARBA" id="ARBA00007267"/>
    </source>
</evidence>
<feature type="region of interest" description="Disordered" evidence="4">
    <location>
        <begin position="105"/>
        <end position="145"/>
    </location>
</feature>
<feature type="compositionally biased region" description="Polar residues" evidence="4">
    <location>
        <begin position="132"/>
        <end position="145"/>
    </location>
</feature>
<feature type="region of interest" description="Disordered" evidence="4">
    <location>
        <begin position="23"/>
        <end position="43"/>
    </location>
</feature>
<comment type="similarity">
    <text evidence="2">Belongs to the lin-54 family.</text>
</comment>